<name>Q229T0_TETTS</name>
<keyword evidence="1 2" id="KW-0812">Transmembrane</keyword>
<dbReference type="EMBL" id="GG662532">
    <property type="protein sequence ID" value="EAR82045.2"/>
    <property type="molecule type" value="Genomic_DNA"/>
</dbReference>
<keyword evidence="1" id="KW-1133">Transmembrane helix</keyword>
<evidence type="ECO:0000313" key="3">
    <source>
        <dbReference type="Proteomes" id="UP000009168"/>
    </source>
</evidence>
<dbReference type="HOGENOM" id="CLU_954678_0_0_1"/>
<sequence length="343" mass="40176">MYEQYYFAIILIILIIDLSNIKQFFNIIIIFYQKHQKSAIIISQLISFIYTMSVKKGVDLRRDLLKQNDMKNFSEQKLAENDVNISFSADIKATTFQVDENYSKQIENELDGSKNIFFQLDGNQNFNEQPSSRSFAVKKQIMFKSSSVRIDELGGEKLDSDSIAQNKQNNTIVSLKDGTSTSIKNKNIPSKENIQSQQIRLSNLANTINEFKKKKRMFQSKSFLDKPSEIEQENEKLEQSQNQQEKQRPLNFLFFKQTNIIKRFISNLQSKARSFIFKRLSQHQFNLIGDKSSDYISYQEMNLIIKHVIIESINQHFAKLLLFKLKNANKNILIFDKNRNKSR</sequence>
<dbReference type="InParanoid" id="Q229T0"/>
<dbReference type="GeneID" id="7832798"/>
<evidence type="ECO:0000256" key="1">
    <source>
        <dbReference type="SAM" id="Phobius"/>
    </source>
</evidence>
<dbReference type="AlphaFoldDB" id="Q229T0"/>
<protein>
    <submittedName>
        <fullName evidence="2">Transmembrane protein, putative</fullName>
    </submittedName>
</protein>
<keyword evidence="3" id="KW-1185">Reference proteome</keyword>
<proteinExistence type="predicted"/>
<dbReference type="RefSeq" id="XP_001029708.2">
    <property type="nucleotide sequence ID" value="XM_001029708.2"/>
</dbReference>
<evidence type="ECO:0000313" key="2">
    <source>
        <dbReference type="EMBL" id="EAR82045.2"/>
    </source>
</evidence>
<reference evidence="3" key="1">
    <citation type="journal article" date="2006" name="PLoS Biol.">
        <title>Macronuclear genome sequence of the ciliate Tetrahymena thermophila, a model eukaryote.</title>
        <authorList>
            <person name="Eisen J.A."/>
            <person name="Coyne R.S."/>
            <person name="Wu M."/>
            <person name="Wu D."/>
            <person name="Thiagarajan M."/>
            <person name="Wortman J.R."/>
            <person name="Badger J.H."/>
            <person name="Ren Q."/>
            <person name="Amedeo P."/>
            <person name="Jones K.M."/>
            <person name="Tallon L.J."/>
            <person name="Delcher A.L."/>
            <person name="Salzberg S.L."/>
            <person name="Silva J.C."/>
            <person name="Haas B.J."/>
            <person name="Majoros W.H."/>
            <person name="Farzad M."/>
            <person name="Carlton J.M."/>
            <person name="Smith R.K. Jr."/>
            <person name="Garg J."/>
            <person name="Pearlman R.E."/>
            <person name="Karrer K.M."/>
            <person name="Sun L."/>
            <person name="Manning G."/>
            <person name="Elde N.C."/>
            <person name="Turkewitz A.P."/>
            <person name="Asai D.J."/>
            <person name="Wilkes D.E."/>
            <person name="Wang Y."/>
            <person name="Cai H."/>
            <person name="Collins K."/>
            <person name="Stewart B.A."/>
            <person name="Lee S.R."/>
            <person name="Wilamowska K."/>
            <person name="Weinberg Z."/>
            <person name="Ruzzo W.L."/>
            <person name="Wloga D."/>
            <person name="Gaertig J."/>
            <person name="Frankel J."/>
            <person name="Tsao C.-C."/>
            <person name="Gorovsky M.A."/>
            <person name="Keeling P.J."/>
            <person name="Waller R.F."/>
            <person name="Patron N.J."/>
            <person name="Cherry J.M."/>
            <person name="Stover N.A."/>
            <person name="Krieger C.J."/>
            <person name="del Toro C."/>
            <person name="Ryder H.F."/>
            <person name="Williamson S.C."/>
            <person name="Barbeau R.A."/>
            <person name="Hamilton E.P."/>
            <person name="Orias E."/>
        </authorList>
    </citation>
    <scope>NUCLEOTIDE SEQUENCE [LARGE SCALE GENOMIC DNA]</scope>
    <source>
        <strain evidence="3">SB210</strain>
    </source>
</reference>
<organism evidence="2 3">
    <name type="scientific">Tetrahymena thermophila (strain SB210)</name>
    <dbReference type="NCBI Taxonomy" id="312017"/>
    <lineage>
        <taxon>Eukaryota</taxon>
        <taxon>Sar</taxon>
        <taxon>Alveolata</taxon>
        <taxon>Ciliophora</taxon>
        <taxon>Intramacronucleata</taxon>
        <taxon>Oligohymenophorea</taxon>
        <taxon>Hymenostomatida</taxon>
        <taxon>Tetrahymenina</taxon>
        <taxon>Tetrahymenidae</taxon>
        <taxon>Tetrahymena</taxon>
    </lineage>
</organism>
<keyword evidence="1" id="KW-0472">Membrane</keyword>
<dbReference type="KEGG" id="tet:TTHERM_01338490"/>
<dbReference type="Proteomes" id="UP000009168">
    <property type="component" value="Unassembled WGS sequence"/>
</dbReference>
<gene>
    <name evidence="2" type="ORF">TTHERM_01338490</name>
</gene>
<feature type="transmembrane region" description="Helical" evidence="1">
    <location>
        <begin position="6"/>
        <end position="32"/>
    </location>
</feature>
<accession>Q229T0</accession>